<evidence type="ECO:0000313" key="1">
    <source>
        <dbReference type="EMBL" id="PKB96379.1"/>
    </source>
</evidence>
<proteinExistence type="predicted"/>
<gene>
    <name evidence="2" type="ORF">RhiirA1_480830</name>
    <name evidence="1" type="ORF">RhiirA5_434943</name>
</gene>
<evidence type="ECO:0000313" key="4">
    <source>
        <dbReference type="Proteomes" id="UP000232722"/>
    </source>
</evidence>
<comment type="caution">
    <text evidence="1">The sequence shown here is derived from an EMBL/GenBank/DDBJ whole genome shotgun (WGS) entry which is preliminary data.</text>
</comment>
<name>A0A2N0NP72_9GLOM</name>
<sequence length="352" mass="41764">MKVFVFVIEGIVINHHKSSISTSRAKRSDEALVNVYYYWNKMYLYSRREYFKESELVIFDNLIKQWAKSFIKLFKEYSLSELRLPKLHNWCYHIIKTIREYGAINGFTTETYEFLHKEAVKIPYRSSNKRDPTDQMIKSVYRKGIIKYLLQRTNVNRRKQKTLMNSLLGTFNLQDFDAFFNNYRSNNSLAREALTALEYFLESLNEFLDLCEGLTDNETINISWYSYANISSSGDYIRAKSLYYNEPSFSDVSISMSEEESEDYNTAEGGACFGKVLMLINVKIIEKDLSFDLALVQWYDFCNSRQLYKYDCPWLKIINTYNFVPIESIIELVQVVQRAERQNEYFVNTFMF</sequence>
<reference evidence="2 3" key="4">
    <citation type="submission" date="2017-10" db="EMBL/GenBank/DDBJ databases">
        <title>Genome analyses suggest a sexual origin of heterokaryosis in a supposedly ancient asexual fungus.</title>
        <authorList>
            <person name="Corradi N."/>
            <person name="Sedzielewska K."/>
            <person name="Noel J."/>
            <person name="Charron P."/>
            <person name="Farinelli L."/>
            <person name="Marton T."/>
            <person name="Kruger M."/>
            <person name="Pelin A."/>
            <person name="Brachmann A."/>
            <person name="Corradi N."/>
        </authorList>
    </citation>
    <scope>NUCLEOTIDE SEQUENCE [LARGE SCALE GENOMIC DNA]</scope>
    <source>
        <strain evidence="2 3">A1</strain>
    </source>
</reference>
<reference evidence="2 3" key="3">
    <citation type="submission" date="2017-10" db="EMBL/GenBank/DDBJ databases">
        <title>Extensive intraspecific genome diversity in a model arbuscular mycorrhizal fungus.</title>
        <authorList>
            <person name="Chen E.C.H."/>
            <person name="Morin E."/>
            <person name="Baudet D."/>
            <person name="Noel J."/>
            <person name="Ndikumana S."/>
            <person name="Charron P."/>
            <person name="St-Onge C."/>
            <person name="Giorgi J."/>
            <person name="Grigoriev I.V."/>
            <person name="Roux C."/>
            <person name="Martin F.M."/>
            <person name="Corradi N."/>
        </authorList>
    </citation>
    <scope>NUCLEOTIDE SEQUENCE [LARGE SCALE GENOMIC DNA]</scope>
    <source>
        <strain evidence="2 3">A1</strain>
    </source>
</reference>
<reference evidence="1 4" key="1">
    <citation type="submission" date="2016-04" db="EMBL/GenBank/DDBJ databases">
        <title>Genome analyses suggest a sexual origin of heterokaryosis in a supposedly ancient asexual fungus.</title>
        <authorList>
            <person name="Ropars J."/>
            <person name="Sedzielewska K."/>
            <person name="Noel J."/>
            <person name="Charron P."/>
            <person name="Farinelli L."/>
            <person name="Marton T."/>
            <person name="Kruger M."/>
            <person name="Pelin A."/>
            <person name="Brachmann A."/>
            <person name="Corradi N."/>
        </authorList>
    </citation>
    <scope>NUCLEOTIDE SEQUENCE [LARGE SCALE GENOMIC DNA]</scope>
    <source>
        <strain evidence="1 4">A5</strain>
    </source>
</reference>
<dbReference type="Proteomes" id="UP000232722">
    <property type="component" value="Unassembled WGS sequence"/>
</dbReference>
<dbReference type="EMBL" id="LLXH01005245">
    <property type="protein sequence ID" value="PKC52726.1"/>
    <property type="molecule type" value="Genomic_DNA"/>
</dbReference>
<dbReference type="Proteomes" id="UP000232688">
    <property type="component" value="Unassembled WGS sequence"/>
</dbReference>
<dbReference type="EMBL" id="LLXJ01003943">
    <property type="protein sequence ID" value="PKB96379.1"/>
    <property type="molecule type" value="Genomic_DNA"/>
</dbReference>
<accession>A0A2N0NP72</accession>
<protein>
    <submittedName>
        <fullName evidence="1">Uncharacterized protein</fullName>
    </submittedName>
</protein>
<dbReference type="AlphaFoldDB" id="A0A2N0NP72"/>
<reference evidence="1 4" key="2">
    <citation type="submission" date="2017-09" db="EMBL/GenBank/DDBJ databases">
        <title>Extensive intraspecific genome diversity in a model arbuscular mycorrhizal fungus.</title>
        <authorList>
            <person name="Chen E.C."/>
            <person name="Morin E."/>
            <person name="Beaudet D."/>
            <person name="Noel J."/>
            <person name="Ndikumana S."/>
            <person name="Charron P."/>
            <person name="St-Onge C."/>
            <person name="Giorgi J."/>
            <person name="Grigoriev I.V."/>
            <person name="Roux C."/>
            <person name="Martin F.M."/>
            <person name="Corradi N."/>
        </authorList>
    </citation>
    <scope>NUCLEOTIDE SEQUENCE [LARGE SCALE GENOMIC DNA]</scope>
    <source>
        <strain evidence="1 4">A5</strain>
    </source>
</reference>
<dbReference type="VEuPathDB" id="FungiDB:RhiirFUN_000005"/>
<evidence type="ECO:0000313" key="2">
    <source>
        <dbReference type="EMBL" id="PKC52726.1"/>
    </source>
</evidence>
<organism evidence="1 4">
    <name type="scientific">Rhizophagus irregularis</name>
    <dbReference type="NCBI Taxonomy" id="588596"/>
    <lineage>
        <taxon>Eukaryota</taxon>
        <taxon>Fungi</taxon>
        <taxon>Fungi incertae sedis</taxon>
        <taxon>Mucoromycota</taxon>
        <taxon>Glomeromycotina</taxon>
        <taxon>Glomeromycetes</taxon>
        <taxon>Glomerales</taxon>
        <taxon>Glomeraceae</taxon>
        <taxon>Rhizophagus</taxon>
    </lineage>
</organism>
<dbReference type="VEuPathDB" id="FungiDB:FUN_017213"/>
<dbReference type="VEuPathDB" id="FungiDB:RhiirA1_480830"/>
<evidence type="ECO:0000313" key="3">
    <source>
        <dbReference type="Proteomes" id="UP000232688"/>
    </source>
</evidence>